<evidence type="ECO:0000313" key="2">
    <source>
        <dbReference type="EMBL" id="RMX39313.1"/>
    </source>
</evidence>
<dbReference type="Proteomes" id="UP000275408">
    <property type="component" value="Unassembled WGS sequence"/>
</dbReference>
<proteinExistence type="predicted"/>
<evidence type="ECO:0000313" key="3">
    <source>
        <dbReference type="Proteomes" id="UP000275408"/>
    </source>
</evidence>
<gene>
    <name evidence="2" type="ORF">pdam_00017863</name>
</gene>
<dbReference type="EMBL" id="RCHS01003836">
    <property type="protein sequence ID" value="RMX39313.1"/>
    <property type="molecule type" value="Genomic_DNA"/>
</dbReference>
<sequence length="173" mass="20294">MERITKRAPLVRLDTIEETSEPEESSNYCLDSALPRKQFGRSLDFSTLRRKRIGSHHTRRVRNKTDMEHDHSISQECTGEPTKTIKTGEGTRSHKGKNRNVKKRQTDNINSPDMTQVKMLFPDFFPKSSITQMRWQSELAGTNYQNYRNLRKRKEEDPLIHSWLNLFGARAIF</sequence>
<name>A0A3M6TD74_POCDA</name>
<accession>A0A3M6TD74</accession>
<feature type="compositionally biased region" description="Basic residues" evidence="1">
    <location>
        <begin position="93"/>
        <end position="103"/>
    </location>
</feature>
<keyword evidence="3" id="KW-1185">Reference proteome</keyword>
<comment type="caution">
    <text evidence="2">The sequence shown here is derived from an EMBL/GenBank/DDBJ whole genome shotgun (WGS) entry which is preliminary data.</text>
</comment>
<reference evidence="2 3" key="1">
    <citation type="journal article" date="2018" name="Sci. Rep.">
        <title>Comparative analysis of the Pocillopora damicornis genome highlights role of immune system in coral evolution.</title>
        <authorList>
            <person name="Cunning R."/>
            <person name="Bay R.A."/>
            <person name="Gillette P."/>
            <person name="Baker A.C."/>
            <person name="Traylor-Knowles N."/>
        </authorList>
    </citation>
    <scope>NUCLEOTIDE SEQUENCE [LARGE SCALE GENOMIC DNA]</scope>
    <source>
        <strain evidence="2">RSMAS</strain>
        <tissue evidence="2">Whole animal</tissue>
    </source>
</reference>
<organism evidence="2 3">
    <name type="scientific">Pocillopora damicornis</name>
    <name type="common">Cauliflower coral</name>
    <name type="synonym">Millepora damicornis</name>
    <dbReference type="NCBI Taxonomy" id="46731"/>
    <lineage>
        <taxon>Eukaryota</taxon>
        <taxon>Metazoa</taxon>
        <taxon>Cnidaria</taxon>
        <taxon>Anthozoa</taxon>
        <taxon>Hexacorallia</taxon>
        <taxon>Scleractinia</taxon>
        <taxon>Astrocoeniina</taxon>
        <taxon>Pocilloporidae</taxon>
        <taxon>Pocillopora</taxon>
    </lineage>
</organism>
<protein>
    <submittedName>
        <fullName evidence="2">Uncharacterized protein</fullName>
    </submittedName>
</protein>
<dbReference type="AlphaFoldDB" id="A0A3M6TD74"/>
<evidence type="ECO:0000256" key="1">
    <source>
        <dbReference type="SAM" id="MobiDB-lite"/>
    </source>
</evidence>
<feature type="compositionally biased region" description="Basic and acidic residues" evidence="1">
    <location>
        <begin position="63"/>
        <end position="73"/>
    </location>
</feature>
<feature type="region of interest" description="Disordered" evidence="1">
    <location>
        <begin position="54"/>
        <end position="109"/>
    </location>
</feature>